<feature type="non-terminal residue" evidence="1">
    <location>
        <position position="1"/>
    </location>
</feature>
<feature type="non-terminal residue" evidence="1">
    <location>
        <position position="54"/>
    </location>
</feature>
<proteinExistence type="predicted"/>
<name>A0A1V6VZ76_PENNA</name>
<gene>
    <name evidence="1" type="ORF">PENNAL_c0428G01590</name>
</gene>
<evidence type="ECO:0000313" key="1">
    <source>
        <dbReference type="EMBL" id="OQE55950.1"/>
    </source>
</evidence>
<protein>
    <submittedName>
        <fullName evidence="1">Uncharacterized protein</fullName>
    </submittedName>
</protein>
<comment type="caution">
    <text evidence="1">The sequence shown here is derived from an EMBL/GenBank/DDBJ whole genome shotgun (WGS) entry which is preliminary data.</text>
</comment>
<dbReference type="EMBL" id="MOOB01000428">
    <property type="protein sequence ID" value="OQE55950.1"/>
    <property type="molecule type" value="Genomic_DNA"/>
</dbReference>
<accession>A0A1V6VZ76</accession>
<dbReference type="Proteomes" id="UP000191691">
    <property type="component" value="Unassembled WGS sequence"/>
</dbReference>
<keyword evidence="2" id="KW-1185">Reference proteome</keyword>
<evidence type="ECO:0000313" key="2">
    <source>
        <dbReference type="Proteomes" id="UP000191691"/>
    </source>
</evidence>
<organism evidence="1 2">
    <name type="scientific">Penicillium nalgiovense</name>
    <dbReference type="NCBI Taxonomy" id="60175"/>
    <lineage>
        <taxon>Eukaryota</taxon>
        <taxon>Fungi</taxon>
        <taxon>Dikarya</taxon>
        <taxon>Ascomycota</taxon>
        <taxon>Pezizomycotina</taxon>
        <taxon>Eurotiomycetes</taxon>
        <taxon>Eurotiomycetidae</taxon>
        <taxon>Eurotiales</taxon>
        <taxon>Aspergillaceae</taxon>
        <taxon>Penicillium</taxon>
    </lineage>
</organism>
<sequence>TSKQLFMAHQQDLYASCIQRSGWASHHTCQHLHIPIRPLVCNGHCYYHRDCSSH</sequence>
<dbReference type="AlphaFoldDB" id="A0A1V6VZ76"/>
<reference evidence="2" key="1">
    <citation type="journal article" date="2017" name="Nat. Microbiol.">
        <title>Global analysis of biosynthetic gene clusters reveals vast potential of secondary metabolite production in Penicillium species.</title>
        <authorList>
            <person name="Nielsen J.C."/>
            <person name="Grijseels S."/>
            <person name="Prigent S."/>
            <person name="Ji B."/>
            <person name="Dainat J."/>
            <person name="Nielsen K.F."/>
            <person name="Frisvad J.C."/>
            <person name="Workman M."/>
            <person name="Nielsen J."/>
        </authorList>
    </citation>
    <scope>NUCLEOTIDE SEQUENCE [LARGE SCALE GENOMIC DNA]</scope>
    <source>
        <strain evidence="2">IBT 13039</strain>
    </source>
</reference>